<dbReference type="GO" id="GO:0048364">
    <property type="term" value="P:root development"/>
    <property type="evidence" value="ECO:0007669"/>
    <property type="project" value="InterPro"/>
</dbReference>
<accession>A0A834YAQ2</accession>
<reference evidence="1 2" key="1">
    <citation type="submission" date="2020-04" db="EMBL/GenBank/DDBJ databases">
        <title>Plant Genome Project.</title>
        <authorList>
            <person name="Zhang R.-G."/>
        </authorList>
    </citation>
    <scope>NUCLEOTIDE SEQUENCE [LARGE SCALE GENOMIC DNA]</scope>
    <source>
        <strain evidence="1">YNK0</strain>
        <tissue evidence="1">Leaf</tissue>
    </source>
</reference>
<evidence type="ECO:0000313" key="2">
    <source>
        <dbReference type="Proteomes" id="UP000655225"/>
    </source>
</evidence>
<organism evidence="1 2">
    <name type="scientific">Tetracentron sinense</name>
    <name type="common">Spur-leaf</name>
    <dbReference type="NCBI Taxonomy" id="13715"/>
    <lineage>
        <taxon>Eukaryota</taxon>
        <taxon>Viridiplantae</taxon>
        <taxon>Streptophyta</taxon>
        <taxon>Embryophyta</taxon>
        <taxon>Tracheophyta</taxon>
        <taxon>Spermatophyta</taxon>
        <taxon>Magnoliopsida</taxon>
        <taxon>Trochodendrales</taxon>
        <taxon>Trochodendraceae</taxon>
        <taxon>Tetracentron</taxon>
    </lineage>
</organism>
<proteinExistence type="predicted"/>
<dbReference type="EMBL" id="JABCRI010000024">
    <property type="protein sequence ID" value="KAF8377734.1"/>
    <property type="molecule type" value="Genomic_DNA"/>
</dbReference>
<dbReference type="Proteomes" id="UP000655225">
    <property type="component" value="Unassembled WGS sequence"/>
</dbReference>
<protein>
    <submittedName>
        <fullName evidence="1">Uncharacterized protein</fullName>
    </submittedName>
</protein>
<dbReference type="AlphaFoldDB" id="A0A834YAQ2"/>
<keyword evidence="2" id="KW-1185">Reference proteome</keyword>
<dbReference type="OrthoDB" id="1701699at2759"/>
<dbReference type="InterPro" id="IPR004320">
    <property type="entry name" value="BPS1_pln"/>
</dbReference>
<comment type="caution">
    <text evidence="1">The sequence shown here is derived from an EMBL/GenBank/DDBJ whole genome shotgun (WGS) entry which is preliminary data.</text>
</comment>
<dbReference type="Pfam" id="PF03087">
    <property type="entry name" value="BPS1"/>
    <property type="match status" value="1"/>
</dbReference>
<sequence length="291" mass="33672">MGSTSAAMPCHVRSISLPSQSHLRIEIELNKLRTWEIFPLKAERICDGLSSLGELYNCVEDLLQSPVTQQVLIRHQKEEEWLDEMLDEFLRLLDMCSTTRDIFLLMKEHVHDLQSSLRRRRDMENKIRTYMHFQKKVKKDVSKCLAVLKQLNVKCASYPILDQNHNLSVVVKVLGDVRTITISIFQSLMSFLVEPRPKHGSRSLVSKFMQKGKVACEGELEDIDNVESVNVMLCNLCERNSSKDTEMERVKKAQKRLETLRVTVEGFEAGLECLFRHFIQTRVSLLNILTH</sequence>
<dbReference type="GO" id="GO:0048367">
    <property type="term" value="P:shoot system development"/>
    <property type="evidence" value="ECO:0007669"/>
    <property type="project" value="InterPro"/>
</dbReference>
<dbReference type="OMA" id="VTCQFKA"/>
<dbReference type="PANTHER" id="PTHR33070">
    <property type="entry name" value="OS06G0725500 PROTEIN"/>
    <property type="match status" value="1"/>
</dbReference>
<evidence type="ECO:0000313" key="1">
    <source>
        <dbReference type="EMBL" id="KAF8377734.1"/>
    </source>
</evidence>
<dbReference type="PANTHER" id="PTHR33070:SF120">
    <property type="entry name" value="EXPRESSED PROTEIN"/>
    <property type="match status" value="1"/>
</dbReference>
<name>A0A834YAQ2_TETSI</name>
<gene>
    <name evidence="1" type="ORF">HHK36_031118</name>
</gene>